<feature type="chain" id="PRO_5018540673" evidence="1">
    <location>
        <begin position="21"/>
        <end position="130"/>
    </location>
</feature>
<accession>A0A3P3QCY0</accession>
<keyword evidence="1" id="KW-0732">Signal</keyword>
<dbReference type="Pfam" id="PF07007">
    <property type="entry name" value="LprI"/>
    <property type="match status" value="1"/>
</dbReference>
<proteinExistence type="predicted"/>
<dbReference type="EMBL" id="RRCF01000005">
    <property type="protein sequence ID" value="RRJ18964.1"/>
    <property type="molecule type" value="Genomic_DNA"/>
</dbReference>
<reference evidence="3 4" key="1">
    <citation type="submission" date="2018-11" db="EMBL/GenBank/DDBJ databases">
        <title>Draft genome analysis of Rheinheimera mesophila isolated from an industrial waste site.</title>
        <authorList>
            <person name="Yu Q."/>
            <person name="Qi Y."/>
            <person name="Zhang H."/>
            <person name="Lu Y."/>
            <person name="Pu J."/>
        </authorList>
    </citation>
    <scope>NUCLEOTIDE SEQUENCE [LARGE SCALE GENOMIC DNA]</scope>
    <source>
        <strain evidence="3 4">IITR13</strain>
    </source>
</reference>
<comment type="caution">
    <text evidence="3">The sequence shown here is derived from an EMBL/GenBank/DDBJ whole genome shotgun (WGS) entry which is preliminary data.</text>
</comment>
<feature type="signal peptide" evidence="1">
    <location>
        <begin position="1"/>
        <end position="20"/>
    </location>
</feature>
<gene>
    <name evidence="3" type="ORF">EIK76_15565</name>
</gene>
<evidence type="ECO:0000259" key="2">
    <source>
        <dbReference type="Pfam" id="PF07007"/>
    </source>
</evidence>
<dbReference type="AlphaFoldDB" id="A0A3P3QCY0"/>
<dbReference type="OrthoDB" id="5769744at2"/>
<dbReference type="RefSeq" id="WP_046520797.1">
    <property type="nucleotide sequence ID" value="NZ_LAVS01000086.1"/>
</dbReference>
<evidence type="ECO:0000256" key="1">
    <source>
        <dbReference type="SAM" id="SignalP"/>
    </source>
</evidence>
<dbReference type="InterPro" id="IPR009739">
    <property type="entry name" value="LprI-like_N"/>
</dbReference>
<name>A0A3P3QCY0_9GAMM</name>
<dbReference type="Proteomes" id="UP000276260">
    <property type="component" value="Unassembled WGS sequence"/>
</dbReference>
<dbReference type="Gene3D" id="1.20.1270.180">
    <property type="match status" value="1"/>
</dbReference>
<protein>
    <submittedName>
        <fullName evidence="3">DUF1311 domain-containing protein</fullName>
    </submittedName>
</protein>
<evidence type="ECO:0000313" key="4">
    <source>
        <dbReference type="Proteomes" id="UP000276260"/>
    </source>
</evidence>
<sequence length="130" mass="15344">MIKPLALVALFSLFPLSAQPSCDRQQQNKIDYMQCLDQQLQQARRELTSWENNHLFRLEEQASRTGRQDGLKLFNKARQSFELYTEQDCRWQFIGQLPDNHIASASYKKCQLYHLQQRIELLKQVNPSSD</sequence>
<feature type="domain" description="Lysozyme inhibitor LprI-like N-terminal" evidence="2">
    <location>
        <begin position="22"/>
        <end position="120"/>
    </location>
</feature>
<evidence type="ECO:0000313" key="3">
    <source>
        <dbReference type="EMBL" id="RRJ18964.1"/>
    </source>
</evidence>
<keyword evidence="4" id="KW-1185">Reference proteome</keyword>
<organism evidence="3 4">
    <name type="scientific">Rheinheimera mesophila</name>
    <dbReference type="NCBI Taxonomy" id="1547515"/>
    <lineage>
        <taxon>Bacteria</taxon>
        <taxon>Pseudomonadati</taxon>
        <taxon>Pseudomonadota</taxon>
        <taxon>Gammaproteobacteria</taxon>
        <taxon>Chromatiales</taxon>
        <taxon>Chromatiaceae</taxon>
        <taxon>Rheinheimera</taxon>
    </lineage>
</organism>